<dbReference type="RefSeq" id="WP_103679500.1">
    <property type="nucleotide sequence ID" value="NZ_LPWH01000016.1"/>
</dbReference>
<organism evidence="1 2">
    <name type="scientific">Alkalispirochaeta sphaeroplastigenens</name>
    <dbReference type="NCBI Taxonomy" id="1187066"/>
    <lineage>
        <taxon>Bacteria</taxon>
        <taxon>Pseudomonadati</taxon>
        <taxon>Spirochaetota</taxon>
        <taxon>Spirochaetia</taxon>
        <taxon>Spirochaetales</taxon>
        <taxon>Spirochaetaceae</taxon>
        <taxon>Alkalispirochaeta</taxon>
    </lineage>
</organism>
<protein>
    <submittedName>
        <fullName evidence="1">Uncharacterized protein</fullName>
    </submittedName>
</protein>
<comment type="caution">
    <text evidence="1">The sequence shown here is derived from an EMBL/GenBank/DDBJ whole genome shotgun (WGS) entry which is preliminary data.</text>
</comment>
<evidence type="ECO:0000313" key="2">
    <source>
        <dbReference type="Proteomes" id="UP000237350"/>
    </source>
</evidence>
<reference evidence="2" key="1">
    <citation type="submission" date="2015-12" db="EMBL/GenBank/DDBJ databases">
        <authorList>
            <person name="Lodha T.D."/>
            <person name="Chintalapati S."/>
            <person name="Chintalapati V.R."/>
            <person name="Sravanthi T."/>
        </authorList>
    </citation>
    <scope>NUCLEOTIDE SEQUENCE [LARGE SCALE GENOMIC DNA]</scope>
    <source>
        <strain evidence="2">JC133</strain>
    </source>
</reference>
<gene>
    <name evidence="1" type="ORF">AU468_03270</name>
</gene>
<proteinExistence type="predicted"/>
<accession>A0A2S4JXT9</accession>
<dbReference type="AlphaFoldDB" id="A0A2S4JXT9"/>
<dbReference type="EMBL" id="LPWH01000016">
    <property type="protein sequence ID" value="POR04316.1"/>
    <property type="molecule type" value="Genomic_DNA"/>
</dbReference>
<sequence length="440" mass="49154">MIPAVRLQILRLSTNLALLFCFALPLSALTSLPETDHARREMLPRMTSLQRPSPETHREALRTPSGEVILFRTYHQGGRIYYVFSHPDQTGGITLASPGTWIIRRRLEDGAFEQIKIFLQYDQGSFLRISPRGTGAVLEMDLAGIPLYRGVPIPLSMQRILTAPLAMIQQSTAGTVDWTLLEVQSDHRGYRSITDAVARVREALPLLGDADDGAMNAAGEMVYIATGLPQEGPGGFNCSGFAKWVVDGFLLPLLGAGLPLEPLRERHRDLRGTSWSSRLEELRDPYFGLDWTRNLALHYQAAGANRGPADDPRSRDVRNLPVGEYRENLGFPLDQLDRVLYWLALREPGNFYLGSVSRSFGDAPVLRQHAHVVVFFPWFDRSGRFSLAVMERGQETSLESLTRRYGGEFVHLVRLEARSAFRPPGLDYPGGGTGREETAR</sequence>
<keyword evidence="2" id="KW-1185">Reference proteome</keyword>
<name>A0A2S4JXT9_9SPIO</name>
<evidence type="ECO:0000313" key="1">
    <source>
        <dbReference type="EMBL" id="POR04316.1"/>
    </source>
</evidence>
<dbReference type="Proteomes" id="UP000237350">
    <property type="component" value="Unassembled WGS sequence"/>
</dbReference>
<dbReference type="OrthoDB" id="354488at2"/>